<evidence type="ECO:0000313" key="3">
    <source>
        <dbReference type="EMBL" id="PSN92397.1"/>
    </source>
</evidence>
<dbReference type="GO" id="GO:0005525">
    <property type="term" value="F:GTP binding"/>
    <property type="evidence" value="ECO:0007669"/>
    <property type="project" value="InterPro"/>
</dbReference>
<evidence type="ECO:0000259" key="2">
    <source>
        <dbReference type="Pfam" id="PF17835"/>
    </source>
</evidence>
<dbReference type="InterPro" id="IPR006073">
    <property type="entry name" value="GTP-bd"/>
</dbReference>
<reference evidence="3 4" key="1">
    <citation type="submission" date="2017-04" db="EMBL/GenBank/DDBJ databases">
        <title>Novel microbial lineages endemic to geothermal iron-oxide mats fill important gaps in the evolutionary history of Archaea.</title>
        <authorList>
            <person name="Jay Z.J."/>
            <person name="Beam J.P."/>
            <person name="Dlakic M."/>
            <person name="Rusch D.B."/>
            <person name="Kozubal M.A."/>
            <person name="Inskeep W.P."/>
        </authorList>
    </citation>
    <scope>NUCLEOTIDE SEQUENCE [LARGE SCALE GENOMIC DNA]</scope>
    <source>
        <strain evidence="3">ECH_B_SAG-M15</strain>
    </source>
</reference>
<gene>
    <name evidence="3" type="ORF">B9Q08_01460</name>
</gene>
<dbReference type="SUPFAM" id="SSF52540">
    <property type="entry name" value="P-loop containing nucleoside triphosphate hydrolases"/>
    <property type="match status" value="1"/>
</dbReference>
<evidence type="ECO:0000259" key="1">
    <source>
        <dbReference type="Pfam" id="PF01926"/>
    </source>
</evidence>
<name>A0A2R6B160_9ARCH</name>
<dbReference type="Pfam" id="PF17835">
    <property type="entry name" value="NOG1_N"/>
    <property type="match status" value="1"/>
</dbReference>
<dbReference type="Proteomes" id="UP000240490">
    <property type="component" value="Unassembled WGS sequence"/>
</dbReference>
<feature type="domain" description="G" evidence="1">
    <location>
        <begin position="175"/>
        <end position="264"/>
    </location>
</feature>
<evidence type="ECO:0000313" key="4">
    <source>
        <dbReference type="Proteomes" id="UP000240490"/>
    </source>
</evidence>
<dbReference type="AlphaFoldDB" id="A0A2R6B160"/>
<dbReference type="InterPro" id="IPR027417">
    <property type="entry name" value="P-loop_NTPase"/>
</dbReference>
<dbReference type="Gene3D" id="3.40.50.300">
    <property type="entry name" value="P-loop containing nucleotide triphosphate hydrolases"/>
    <property type="match status" value="1"/>
</dbReference>
<protein>
    <recommendedName>
        <fullName evidence="5">OBG-type G domain-containing protein</fullName>
    </recommendedName>
</protein>
<evidence type="ECO:0008006" key="5">
    <source>
        <dbReference type="Google" id="ProtNLM"/>
    </source>
</evidence>
<dbReference type="PRINTS" id="PR00326">
    <property type="entry name" value="GTP1OBG"/>
</dbReference>
<feature type="domain" description="NOG1 N-terminal helical" evidence="2">
    <location>
        <begin position="17"/>
        <end position="170"/>
    </location>
</feature>
<dbReference type="Pfam" id="PF01926">
    <property type="entry name" value="MMR_HSR1"/>
    <property type="match status" value="1"/>
</dbReference>
<dbReference type="EMBL" id="NEXJ01000024">
    <property type="protein sequence ID" value="PSN92397.1"/>
    <property type="molecule type" value="Genomic_DNA"/>
</dbReference>
<dbReference type="InterPro" id="IPR041623">
    <property type="entry name" value="NOG1_N"/>
</dbReference>
<organism evidence="3 4">
    <name type="scientific">Candidatus Marsarchaeota G2 archaeon ECH_B_SAG-M15</name>
    <dbReference type="NCBI Taxonomy" id="1978162"/>
    <lineage>
        <taxon>Archaea</taxon>
        <taxon>Candidatus Marsarchaeota</taxon>
        <taxon>Candidatus Marsarchaeota group 2</taxon>
    </lineage>
</organism>
<comment type="caution">
    <text evidence="3">The sequence shown here is derived from an EMBL/GenBank/DDBJ whole genome shotgun (WGS) entry which is preliminary data.</text>
</comment>
<dbReference type="PANTHER" id="PTHR45759">
    <property type="entry name" value="NUCLEOLAR GTP-BINDING PROTEIN 1"/>
    <property type="match status" value="1"/>
</dbReference>
<accession>A0A2R6B160</accession>
<sequence>MEVKKMEDSRMIVRNPFSGLREAPDLDALEDSIFRRVAKINLPKHSDPLSISKTKITVFTQLYENKLRRFTILYRQVKSAHAFHISLCDSIYEGGYNQLLRDLESVLNSMALLKKLKHEYEIKLKTNPLSTNQLRREFLGRAGSIIKSLKPVFARIKTHSTLLSNLPNIDLTVFKVVVVGTPHVGKSSLVSNLTSRKIKIGSYPFTTKEINAGELREGSTHAIIYDTPGLLDRPLEERNNVEIRAIMALKHLANLAIFLVDPTERAGYPVTYQKTVLSSLKQVLGDLEFIEVYTHADELMTIPSEHIICVSNITLQGITFLKNYILKKAQSWYLSQQGILKRGS</sequence>
<dbReference type="Gene3D" id="1.20.120.1190">
    <property type="match status" value="1"/>
</dbReference>
<proteinExistence type="predicted"/>